<comment type="caution">
    <text evidence="6">The sequence shown here is derived from an EMBL/GenBank/DDBJ whole genome shotgun (WGS) entry which is preliminary data.</text>
</comment>
<dbReference type="STRING" id="887062.HGR_09570"/>
<accession>F3KTY2</accession>
<sequence>MQRMLSLRRERGWVGLGVSGKSLFTSILPVVFLAATLVACSSAPPRPEPAPLPPDPKQFTVREVWRVDLGGSVTFPVVVQSTPSASAGADGVSGSGAVVAVATDPGRVALIDARTGESLWRVDLNTTLTAGVGHDGRTVAVVTRGNELVALQAGKEIWRQRLSAPSYTAPLVAGARVFVLGADRSVSAYDGQTGFRLWQQTRSGDPLILRQSGLLMAVGDTLVAGFGGRLAGLNPTNGAARWETVVASPRGTNDVERLSDLVAGVARQGTEVCVRAFQVSVACVDARAGQGGGVLRWSQKASGATGLSGDAAGGDAALLFGVEFDGTVQAWRRGDGQPAWSSNALRFRASTAPLVLGEGLVVGDDAGLLHFLSRTGGALQARFDTAEASRPQGPCRIEGRGVAARYACIESQFGPGRGIASTPVLAGNTLVTMTRDGVVHGLRLGPSARPQP</sequence>
<dbReference type="EMBL" id="AEGR01000058">
    <property type="protein sequence ID" value="EGI76734.1"/>
    <property type="molecule type" value="Genomic_DNA"/>
</dbReference>
<name>F3KTY2_9BURK</name>
<dbReference type="SMART" id="SM00564">
    <property type="entry name" value="PQQ"/>
    <property type="match status" value="3"/>
</dbReference>
<comment type="subcellular location">
    <subcellularLocation>
        <location evidence="4">Cell outer membrane</location>
    </subcellularLocation>
</comment>
<feature type="domain" description="Pyrrolo-quinoline quinone repeat" evidence="5">
    <location>
        <begin position="106"/>
        <end position="341"/>
    </location>
</feature>
<evidence type="ECO:0000256" key="1">
    <source>
        <dbReference type="ARBA" id="ARBA00022729"/>
    </source>
</evidence>
<dbReference type="GO" id="GO:0051205">
    <property type="term" value="P:protein insertion into membrane"/>
    <property type="evidence" value="ECO:0007669"/>
    <property type="project" value="UniProtKB-UniRule"/>
</dbReference>
<dbReference type="PANTHER" id="PTHR34512">
    <property type="entry name" value="CELL SURFACE PROTEIN"/>
    <property type="match status" value="1"/>
</dbReference>
<dbReference type="HAMAP" id="MF_00923">
    <property type="entry name" value="OM_assembly_BamB"/>
    <property type="match status" value="1"/>
</dbReference>
<keyword evidence="2 4" id="KW-0472">Membrane</keyword>
<evidence type="ECO:0000256" key="3">
    <source>
        <dbReference type="ARBA" id="ARBA00023237"/>
    </source>
</evidence>
<dbReference type="eggNOG" id="COG1520">
    <property type="taxonomic scope" value="Bacteria"/>
</dbReference>
<keyword evidence="3 4" id="KW-0998">Cell outer membrane</keyword>
<protein>
    <recommendedName>
        <fullName evidence="4">Outer membrane protein assembly factor BamB</fullName>
    </recommendedName>
</protein>
<dbReference type="InterPro" id="IPR011047">
    <property type="entry name" value="Quinoprotein_ADH-like_sf"/>
</dbReference>
<dbReference type="GO" id="GO:0009279">
    <property type="term" value="C:cell outer membrane"/>
    <property type="evidence" value="ECO:0007669"/>
    <property type="project" value="UniProtKB-SubCell"/>
</dbReference>
<evidence type="ECO:0000256" key="2">
    <source>
        <dbReference type="ARBA" id="ARBA00023136"/>
    </source>
</evidence>
<evidence type="ECO:0000256" key="4">
    <source>
        <dbReference type="HAMAP-Rule" id="MF_00923"/>
    </source>
</evidence>
<dbReference type="RefSeq" id="WP_006297979.1">
    <property type="nucleotide sequence ID" value="NZ_AEGR01000058.1"/>
</dbReference>
<dbReference type="Pfam" id="PF13360">
    <property type="entry name" value="PQQ_2"/>
    <property type="match status" value="1"/>
</dbReference>
<dbReference type="PANTHER" id="PTHR34512:SF30">
    <property type="entry name" value="OUTER MEMBRANE PROTEIN ASSEMBLY FACTOR BAMB"/>
    <property type="match status" value="1"/>
</dbReference>
<dbReference type="InterPro" id="IPR015943">
    <property type="entry name" value="WD40/YVTN_repeat-like_dom_sf"/>
</dbReference>
<comment type="subunit">
    <text evidence="4">Part of the Bam complex.</text>
</comment>
<comment type="similarity">
    <text evidence="4">Belongs to the BamB family.</text>
</comment>
<dbReference type="InterPro" id="IPR002372">
    <property type="entry name" value="PQQ_rpt_dom"/>
</dbReference>
<keyword evidence="1 4" id="KW-0732">Signal</keyword>
<comment type="function">
    <text evidence="4">Part of the outer membrane protein assembly complex, which is involved in assembly and insertion of beta-barrel proteins into the outer membrane.</text>
</comment>
<dbReference type="Gene3D" id="2.130.10.10">
    <property type="entry name" value="YVTN repeat-like/Quinoprotein amine dehydrogenase"/>
    <property type="match status" value="1"/>
</dbReference>
<organism evidence="6 7">
    <name type="scientific">Hylemonella gracilis ATCC 19624</name>
    <dbReference type="NCBI Taxonomy" id="887062"/>
    <lineage>
        <taxon>Bacteria</taxon>
        <taxon>Pseudomonadati</taxon>
        <taxon>Pseudomonadota</taxon>
        <taxon>Betaproteobacteria</taxon>
        <taxon>Burkholderiales</taxon>
        <taxon>Comamonadaceae</taxon>
        <taxon>Hylemonella</taxon>
    </lineage>
</organism>
<evidence type="ECO:0000313" key="7">
    <source>
        <dbReference type="Proteomes" id="UP000016368"/>
    </source>
</evidence>
<dbReference type="SUPFAM" id="SSF50998">
    <property type="entry name" value="Quinoprotein alcohol dehydrogenase-like"/>
    <property type="match status" value="1"/>
</dbReference>
<gene>
    <name evidence="4" type="primary">bamB</name>
    <name evidence="6" type="ORF">HGR_09570</name>
</gene>
<proteinExistence type="inferred from homology"/>
<reference evidence="6 7" key="1">
    <citation type="journal article" date="2011" name="EMBO J.">
        <title>Structural diversity of bacterial flagellar motors.</title>
        <authorList>
            <person name="Chen S."/>
            <person name="Beeby M."/>
            <person name="Murphy G.E."/>
            <person name="Leadbetter J.R."/>
            <person name="Hendrixson D.R."/>
            <person name="Briegel A."/>
            <person name="Li Z."/>
            <person name="Shi J."/>
            <person name="Tocheva E.I."/>
            <person name="Muller A."/>
            <person name="Dobro M.J."/>
            <person name="Jensen G.J."/>
        </authorList>
    </citation>
    <scope>NUCLEOTIDE SEQUENCE [LARGE SCALE GENOMIC DNA]</scope>
    <source>
        <strain evidence="6 7">ATCC 19624</strain>
    </source>
</reference>
<dbReference type="GO" id="GO:0043165">
    <property type="term" value="P:Gram-negative-bacterium-type cell outer membrane assembly"/>
    <property type="evidence" value="ECO:0007669"/>
    <property type="project" value="UniProtKB-UniRule"/>
</dbReference>
<evidence type="ECO:0000259" key="5">
    <source>
        <dbReference type="Pfam" id="PF13360"/>
    </source>
</evidence>
<dbReference type="AlphaFoldDB" id="F3KTY2"/>
<dbReference type="Proteomes" id="UP000016368">
    <property type="component" value="Unassembled WGS sequence"/>
</dbReference>
<dbReference type="InterPro" id="IPR018391">
    <property type="entry name" value="PQQ_b-propeller_rpt"/>
</dbReference>
<dbReference type="InterPro" id="IPR017687">
    <property type="entry name" value="BamB"/>
</dbReference>
<keyword evidence="7" id="KW-1185">Reference proteome</keyword>
<evidence type="ECO:0000313" key="6">
    <source>
        <dbReference type="EMBL" id="EGI76734.1"/>
    </source>
</evidence>